<evidence type="ECO:0000313" key="2">
    <source>
        <dbReference type="EMBL" id="KAJ1130039.1"/>
    </source>
</evidence>
<feature type="compositionally biased region" description="Basic and acidic residues" evidence="1">
    <location>
        <begin position="121"/>
        <end position="130"/>
    </location>
</feature>
<gene>
    <name evidence="2" type="ORF">NDU88_008395</name>
</gene>
<dbReference type="AlphaFoldDB" id="A0AAV7PT15"/>
<protein>
    <submittedName>
        <fullName evidence="2">Uncharacterized protein</fullName>
    </submittedName>
</protein>
<keyword evidence="3" id="KW-1185">Reference proteome</keyword>
<feature type="region of interest" description="Disordered" evidence="1">
    <location>
        <begin position="108"/>
        <end position="173"/>
    </location>
</feature>
<reference evidence="2" key="1">
    <citation type="journal article" date="2022" name="bioRxiv">
        <title>Sequencing and chromosome-scale assembly of the giantPleurodeles waltlgenome.</title>
        <authorList>
            <person name="Brown T."/>
            <person name="Elewa A."/>
            <person name="Iarovenko S."/>
            <person name="Subramanian E."/>
            <person name="Araus A.J."/>
            <person name="Petzold A."/>
            <person name="Susuki M."/>
            <person name="Suzuki K.-i.T."/>
            <person name="Hayashi T."/>
            <person name="Toyoda A."/>
            <person name="Oliveira C."/>
            <person name="Osipova E."/>
            <person name="Leigh N.D."/>
            <person name="Simon A."/>
            <person name="Yun M.H."/>
        </authorList>
    </citation>
    <scope>NUCLEOTIDE SEQUENCE</scope>
    <source>
        <strain evidence="2">20211129_DDA</strain>
        <tissue evidence="2">Liver</tissue>
    </source>
</reference>
<organism evidence="2 3">
    <name type="scientific">Pleurodeles waltl</name>
    <name type="common">Iberian ribbed newt</name>
    <dbReference type="NCBI Taxonomy" id="8319"/>
    <lineage>
        <taxon>Eukaryota</taxon>
        <taxon>Metazoa</taxon>
        <taxon>Chordata</taxon>
        <taxon>Craniata</taxon>
        <taxon>Vertebrata</taxon>
        <taxon>Euteleostomi</taxon>
        <taxon>Amphibia</taxon>
        <taxon>Batrachia</taxon>
        <taxon>Caudata</taxon>
        <taxon>Salamandroidea</taxon>
        <taxon>Salamandridae</taxon>
        <taxon>Pleurodelinae</taxon>
        <taxon>Pleurodeles</taxon>
    </lineage>
</organism>
<comment type="caution">
    <text evidence="2">The sequence shown here is derived from an EMBL/GenBank/DDBJ whole genome shotgun (WGS) entry which is preliminary data.</text>
</comment>
<accession>A0AAV7PT15</accession>
<proteinExistence type="predicted"/>
<evidence type="ECO:0000256" key="1">
    <source>
        <dbReference type="SAM" id="MobiDB-lite"/>
    </source>
</evidence>
<dbReference type="Proteomes" id="UP001066276">
    <property type="component" value="Chromosome 7"/>
</dbReference>
<dbReference type="EMBL" id="JANPWB010000011">
    <property type="protein sequence ID" value="KAJ1130039.1"/>
    <property type="molecule type" value="Genomic_DNA"/>
</dbReference>
<name>A0AAV7PT15_PLEWA</name>
<evidence type="ECO:0000313" key="3">
    <source>
        <dbReference type="Proteomes" id="UP001066276"/>
    </source>
</evidence>
<sequence>MESSNAGAGAIVADDSYRVSVGEGFIFRGAGKGQANWATGMKGQGHKCCAVTGTRLIFLQPLSREGRVKHVLRGPRTLPQVLTLPQVQPVQPEWLSSLTPSRRRFLGGFWATQPTSPSPSQDRRDLESVRGEAPNPRDFLNPGKARPQVAGAGCQDSAGRAPGERAGLTPLAR</sequence>